<dbReference type="InterPro" id="IPR027417">
    <property type="entry name" value="P-loop_NTPase"/>
</dbReference>
<dbReference type="InterPro" id="IPR056024">
    <property type="entry name" value="DUF7605"/>
</dbReference>
<organism evidence="5 6">
    <name type="scientific">Alternaria panax</name>
    <dbReference type="NCBI Taxonomy" id="48097"/>
    <lineage>
        <taxon>Eukaryota</taxon>
        <taxon>Fungi</taxon>
        <taxon>Dikarya</taxon>
        <taxon>Ascomycota</taxon>
        <taxon>Pezizomycotina</taxon>
        <taxon>Dothideomycetes</taxon>
        <taxon>Pleosporomycetidae</taxon>
        <taxon>Pleosporales</taxon>
        <taxon>Pleosporineae</taxon>
        <taxon>Pleosporaceae</taxon>
        <taxon>Alternaria</taxon>
        <taxon>Alternaria sect. Panax</taxon>
    </lineage>
</organism>
<evidence type="ECO:0000313" key="6">
    <source>
        <dbReference type="Proteomes" id="UP001199106"/>
    </source>
</evidence>
<feature type="coiled-coil region" evidence="1">
    <location>
        <begin position="662"/>
        <end position="689"/>
    </location>
</feature>
<evidence type="ECO:0000259" key="3">
    <source>
        <dbReference type="Pfam" id="PF00350"/>
    </source>
</evidence>
<dbReference type="AlphaFoldDB" id="A0AAD4NUU6"/>
<sequence>MTTYPSEDRKRKTRTDNSKIKEQFPDDPWYALDHEEIIERVGSMCDGLAVPLLKYCANVEGLQELLDFAQKSKALPELKQFCVAVLGEQGVGKSSLINAIVDRDLLDNSGSSQACTALATKILHKKDARDRTRSSDMAFEFLDESEIRECIVGQIQCWTELHPGPGAEQYEDDEEEEDDYELEESAPVNRGPKKSAKAKRQAAATAKEFFGIIFNTQKEEFSKKWLENMLQSTDIRTGEFKETCCKQAKERLVQITKELGFEDGLARFADIHDRELAVKQNEGRKIWPFIKLVTIATGNILLRHGLCLFDLPGYGDTSHLRTAVINTFRRKADFEMVVVPSSRVATSETHDAYLDLSLHLKGASKTMALIDENNMYRQIKQIEEEPFISFTERLDQIHQLTDDGEEEIDPTFNEKYDELLNEVTEAYIKRETEMFRIQLQEKGITELFSVAAMSYTAWKNPNRRYDPVLTREQSGIPTLRRQLFLLPAKRNIRDYREHVFEKLPSLRIRAACVAEKHAEDESYANMRLDCKRSIPLLEQELRTVSVAQVDLLVSKPWIPSVRHDISGSIRSLVGRNWIHSKIHVSGFAKIIREWGIPLNGKYKGRNLNADIVAPMEDDIEQWYEDMSPRIEKLAQYLDNSISKLSASIVSNIDHSKAEPALKLRALEALEDAQRRVSSARDTLEEKLADSLNETRIHFTTEIDITCPIAKEMSPVYKLARELSGKGVMEAQRLLIANCITADPANPKMKPMVLLAKKIEGKVVKKQKKAWNAQCNEFIEETIGHFEEFLLTTERLLIDEAYTTEEHKKARTELKALLVDFDRSLKRIQLRFTVKPAVEKAEEPVEKIEGPAEKRSKLEDTVDEGSPETLQEESIPPSESVPVYLVQAGPTHALPDCTNFAA</sequence>
<dbReference type="PANTHER" id="PTHR36681">
    <property type="entry name" value="NUCLEAR GTPASE, GERMINAL CENTER-ASSOCIATED, TANDEM DUPLICATE 3"/>
    <property type="match status" value="1"/>
</dbReference>
<feature type="region of interest" description="Disordered" evidence="2">
    <location>
        <begin position="1"/>
        <end position="20"/>
    </location>
</feature>
<dbReference type="Gene3D" id="3.40.50.300">
    <property type="entry name" value="P-loop containing nucleotide triphosphate hydrolases"/>
    <property type="match status" value="1"/>
</dbReference>
<feature type="domain" description="Dynamin N-terminal" evidence="3">
    <location>
        <begin position="83"/>
        <end position="348"/>
    </location>
</feature>
<feature type="region of interest" description="Disordered" evidence="2">
    <location>
        <begin position="841"/>
        <end position="878"/>
    </location>
</feature>
<dbReference type="Proteomes" id="UP001199106">
    <property type="component" value="Unassembled WGS sequence"/>
</dbReference>
<evidence type="ECO:0000256" key="1">
    <source>
        <dbReference type="SAM" id="Coils"/>
    </source>
</evidence>
<proteinExistence type="predicted"/>
<dbReference type="EMBL" id="JAANER010000001">
    <property type="protein sequence ID" value="KAG9195143.1"/>
    <property type="molecule type" value="Genomic_DNA"/>
</dbReference>
<dbReference type="Pfam" id="PF00350">
    <property type="entry name" value="Dynamin_N"/>
    <property type="match status" value="1"/>
</dbReference>
<dbReference type="SUPFAM" id="SSF52540">
    <property type="entry name" value="P-loop containing nucleoside triphosphate hydrolases"/>
    <property type="match status" value="1"/>
</dbReference>
<feature type="domain" description="DUF7605" evidence="4">
    <location>
        <begin position="575"/>
        <end position="740"/>
    </location>
</feature>
<feature type="compositionally biased region" description="Acidic residues" evidence="2">
    <location>
        <begin position="169"/>
        <end position="184"/>
    </location>
</feature>
<dbReference type="Pfam" id="PF24564">
    <property type="entry name" value="DUF7605"/>
    <property type="match status" value="1"/>
</dbReference>
<evidence type="ECO:0000313" key="5">
    <source>
        <dbReference type="EMBL" id="KAG9195143.1"/>
    </source>
</evidence>
<accession>A0AAD4NUU6</accession>
<dbReference type="InterPro" id="IPR045063">
    <property type="entry name" value="Dynamin_N"/>
</dbReference>
<keyword evidence="1" id="KW-0175">Coiled coil</keyword>
<gene>
    <name evidence="5" type="ORF">G6011_00263</name>
</gene>
<keyword evidence="6" id="KW-1185">Reference proteome</keyword>
<evidence type="ECO:0008006" key="7">
    <source>
        <dbReference type="Google" id="ProtNLM"/>
    </source>
</evidence>
<name>A0AAD4NUU6_9PLEO</name>
<feature type="compositionally biased region" description="Basic and acidic residues" evidence="2">
    <location>
        <begin position="841"/>
        <end position="859"/>
    </location>
</feature>
<feature type="region of interest" description="Disordered" evidence="2">
    <location>
        <begin position="162"/>
        <end position="197"/>
    </location>
</feature>
<dbReference type="PANTHER" id="PTHR36681:SF3">
    <property type="entry name" value="NUCLEAR GTPASE, GERMINAL CENTER-ASSOCIATED, TANDEM DUPLICATE 3"/>
    <property type="match status" value="1"/>
</dbReference>
<evidence type="ECO:0000259" key="4">
    <source>
        <dbReference type="Pfam" id="PF24564"/>
    </source>
</evidence>
<protein>
    <recommendedName>
        <fullName evidence="7">Nuclear GTPase SLIP-GC</fullName>
    </recommendedName>
</protein>
<evidence type="ECO:0000256" key="2">
    <source>
        <dbReference type="SAM" id="MobiDB-lite"/>
    </source>
</evidence>
<reference evidence="5" key="1">
    <citation type="submission" date="2021-07" db="EMBL/GenBank/DDBJ databases">
        <title>Genome Resource of American Ginseng Black Spot Pathogen Alternaria panax.</title>
        <authorList>
            <person name="Qiu C."/>
            <person name="Wang W."/>
            <person name="Liu Z."/>
        </authorList>
    </citation>
    <scope>NUCLEOTIDE SEQUENCE</scope>
    <source>
        <strain evidence="5">BNCC115425</strain>
    </source>
</reference>
<comment type="caution">
    <text evidence="5">The sequence shown here is derived from an EMBL/GenBank/DDBJ whole genome shotgun (WGS) entry which is preliminary data.</text>
</comment>